<keyword evidence="2" id="KW-1185">Reference proteome</keyword>
<proteinExistence type="predicted"/>
<dbReference type="Proteomes" id="UP000599578">
    <property type="component" value="Unassembled WGS sequence"/>
</dbReference>
<dbReference type="EMBL" id="BMLT01000001">
    <property type="protein sequence ID" value="GGO76748.1"/>
    <property type="molecule type" value="Genomic_DNA"/>
</dbReference>
<dbReference type="AlphaFoldDB" id="A0A917Z988"/>
<gene>
    <name evidence="1" type="ORF">GCM10011348_04690</name>
</gene>
<reference evidence="1 2" key="1">
    <citation type="journal article" date="2014" name="Int. J. Syst. Evol. Microbiol.">
        <title>Complete genome sequence of Corynebacterium casei LMG S-19264T (=DSM 44701T), isolated from a smear-ripened cheese.</title>
        <authorList>
            <consortium name="US DOE Joint Genome Institute (JGI-PGF)"/>
            <person name="Walter F."/>
            <person name="Albersmeier A."/>
            <person name="Kalinowski J."/>
            <person name="Ruckert C."/>
        </authorList>
    </citation>
    <scope>NUCLEOTIDE SEQUENCE [LARGE SCALE GENOMIC DNA]</scope>
    <source>
        <strain evidence="1 2">CGMCC 1.7286</strain>
    </source>
</reference>
<sequence length="91" mass="10465">MLEHADYSIIEANDRFVLIDVDDDAHLRVPDDAGDVIHRLDAQFAGGLRGRKVFCRKADGCFDELVHYFGRFTRQGHCSSDQSRFLETFCR</sequence>
<protein>
    <submittedName>
        <fullName evidence="1">Uncharacterized protein</fullName>
    </submittedName>
</protein>
<dbReference type="RefSeq" id="WP_188857861.1">
    <property type="nucleotide sequence ID" value="NZ_BMLT01000001.1"/>
</dbReference>
<name>A0A917Z988_9GAMM</name>
<organism evidence="1 2">
    <name type="scientific">Marinobacterium nitratireducens</name>
    <dbReference type="NCBI Taxonomy" id="518897"/>
    <lineage>
        <taxon>Bacteria</taxon>
        <taxon>Pseudomonadati</taxon>
        <taxon>Pseudomonadota</taxon>
        <taxon>Gammaproteobacteria</taxon>
        <taxon>Oceanospirillales</taxon>
        <taxon>Oceanospirillaceae</taxon>
        <taxon>Marinobacterium</taxon>
    </lineage>
</organism>
<evidence type="ECO:0000313" key="1">
    <source>
        <dbReference type="EMBL" id="GGO76748.1"/>
    </source>
</evidence>
<comment type="caution">
    <text evidence="1">The sequence shown here is derived from an EMBL/GenBank/DDBJ whole genome shotgun (WGS) entry which is preliminary data.</text>
</comment>
<accession>A0A917Z988</accession>
<evidence type="ECO:0000313" key="2">
    <source>
        <dbReference type="Proteomes" id="UP000599578"/>
    </source>
</evidence>